<feature type="domain" description="Helicase C-terminal" evidence="6">
    <location>
        <begin position="498"/>
        <end position="656"/>
    </location>
</feature>
<dbReference type="InterPro" id="IPR027417">
    <property type="entry name" value="P-loop_NTPase"/>
</dbReference>
<evidence type="ECO:0000313" key="7">
    <source>
        <dbReference type="EMBL" id="OGF20294.1"/>
    </source>
</evidence>
<accession>A0A1F5S0V5</accession>
<dbReference type="CDD" id="cd18793">
    <property type="entry name" value="SF2_C_SNF"/>
    <property type="match status" value="1"/>
</dbReference>
<dbReference type="PROSITE" id="PS51192">
    <property type="entry name" value="HELICASE_ATP_BIND_1"/>
    <property type="match status" value="1"/>
</dbReference>
<dbReference type="SMART" id="SM00487">
    <property type="entry name" value="DEXDc"/>
    <property type="match status" value="1"/>
</dbReference>
<dbReference type="Pfam" id="PF00176">
    <property type="entry name" value="SNF2-rel_dom"/>
    <property type="match status" value="1"/>
</dbReference>
<evidence type="ECO:0000256" key="3">
    <source>
        <dbReference type="SAM" id="MobiDB-lite"/>
    </source>
</evidence>
<feature type="region of interest" description="Disordered" evidence="3">
    <location>
        <begin position="669"/>
        <end position="709"/>
    </location>
</feature>
<gene>
    <name evidence="7" type="ORF">A2Y83_01925</name>
</gene>
<evidence type="ECO:0000259" key="4">
    <source>
        <dbReference type="PROSITE" id="PS50966"/>
    </source>
</evidence>
<keyword evidence="2" id="KW-0479">Metal-binding</keyword>
<evidence type="ECO:0000259" key="6">
    <source>
        <dbReference type="PROSITE" id="PS51194"/>
    </source>
</evidence>
<dbReference type="AlphaFoldDB" id="A0A1F5S0V5"/>
<dbReference type="SUPFAM" id="SSF52540">
    <property type="entry name" value="P-loop containing nucleoside triphosphate hydrolases"/>
    <property type="match status" value="2"/>
</dbReference>
<evidence type="ECO:0008006" key="9">
    <source>
        <dbReference type="Google" id="ProtNLM"/>
    </source>
</evidence>
<keyword evidence="1" id="KW-0378">Hydrolase</keyword>
<keyword evidence="2" id="KW-0863">Zinc-finger</keyword>
<comment type="caution">
    <text evidence="7">The sequence shown here is derived from an EMBL/GenBank/DDBJ whole genome shotgun (WGS) entry which is preliminary data.</text>
</comment>
<reference evidence="7 8" key="1">
    <citation type="journal article" date="2016" name="Nat. Commun.">
        <title>Thousands of microbial genomes shed light on interconnected biogeochemical processes in an aquifer system.</title>
        <authorList>
            <person name="Anantharaman K."/>
            <person name="Brown C.T."/>
            <person name="Hug L.A."/>
            <person name="Sharon I."/>
            <person name="Castelle C.J."/>
            <person name="Probst A.J."/>
            <person name="Thomas B.C."/>
            <person name="Singh A."/>
            <person name="Wilkins M.J."/>
            <person name="Karaoz U."/>
            <person name="Brodie E.L."/>
            <person name="Williams K.H."/>
            <person name="Hubbard S.S."/>
            <person name="Banfield J.F."/>
        </authorList>
    </citation>
    <scope>NUCLEOTIDE SEQUENCE [LARGE SCALE GENOMIC DNA]</scope>
</reference>
<dbReference type="Gene3D" id="3.40.50.10810">
    <property type="entry name" value="Tandem AAA-ATPase domain"/>
    <property type="match status" value="1"/>
</dbReference>
<dbReference type="GO" id="GO:0008270">
    <property type="term" value="F:zinc ion binding"/>
    <property type="evidence" value="ECO:0007669"/>
    <property type="project" value="UniProtKB-KW"/>
</dbReference>
<proteinExistence type="predicted"/>
<evidence type="ECO:0000256" key="2">
    <source>
        <dbReference type="PROSITE-ProRule" id="PRU00325"/>
    </source>
</evidence>
<organism evidence="7 8">
    <name type="scientific">Candidatus Falkowbacteria bacterium RBG_13_39_14</name>
    <dbReference type="NCBI Taxonomy" id="1797985"/>
    <lineage>
        <taxon>Bacteria</taxon>
        <taxon>Candidatus Falkowiibacteriota</taxon>
    </lineage>
</organism>
<keyword evidence="2" id="KW-0862">Zinc</keyword>
<dbReference type="GO" id="GO:0016787">
    <property type="term" value="F:hydrolase activity"/>
    <property type="evidence" value="ECO:0007669"/>
    <property type="project" value="UniProtKB-KW"/>
</dbReference>
<dbReference type="STRING" id="1797985.A2Y83_01925"/>
<feature type="domain" description="SWIM-type" evidence="4">
    <location>
        <begin position="45"/>
        <end position="83"/>
    </location>
</feature>
<dbReference type="Gene3D" id="3.40.50.300">
    <property type="entry name" value="P-loop containing nucleotide triphosphate hydrolases"/>
    <property type="match status" value="1"/>
</dbReference>
<dbReference type="Proteomes" id="UP000178323">
    <property type="component" value="Unassembled WGS sequence"/>
</dbReference>
<dbReference type="PROSITE" id="PS50966">
    <property type="entry name" value="ZF_SWIM"/>
    <property type="match status" value="1"/>
</dbReference>
<dbReference type="InterPro" id="IPR001650">
    <property type="entry name" value="Helicase_C-like"/>
</dbReference>
<dbReference type="PROSITE" id="PS51194">
    <property type="entry name" value="HELICASE_CTER"/>
    <property type="match status" value="1"/>
</dbReference>
<dbReference type="PANTHER" id="PTHR10799">
    <property type="entry name" value="SNF2/RAD54 HELICASE FAMILY"/>
    <property type="match status" value="1"/>
</dbReference>
<dbReference type="SMART" id="SM00490">
    <property type="entry name" value="HELICc"/>
    <property type="match status" value="1"/>
</dbReference>
<feature type="compositionally biased region" description="Low complexity" evidence="3">
    <location>
        <begin position="672"/>
        <end position="688"/>
    </location>
</feature>
<dbReference type="InterPro" id="IPR007527">
    <property type="entry name" value="Znf_SWIM"/>
</dbReference>
<sequence length="781" mass="89615">MDYDEWQIKLRRQFARDQKYKIKNIGDHPVYSDFELLNPSNGKIYKVAIRSKDIGLNYCSCPDFAINTLGTCKHIEYLLHKMKKQKGAAKLFDNPPERKYSSIFLKYDKKRQVALRIGSFRKKEFEKLAKDYFDENQVLREKSFGNIEKFIEAALKIDKNFRCYKDAIDYIIEIKDEQKRKEKIEILFPKGISSPELDNLLKTNLYQYQKEAIIFAAKAGRCVIADDMGLGKTIQAIAVSEIMAKAFGVEKVLIVCPTSLKYQWKKEIEKFTSREAMVIEGMSPKRREQYLGNEFFKITTYNVVKNDLKYLNDFAPDLIIIDEAQRIKNWKTKIAQAVKALSSSYALVLTGTPLENRLEELHSITEFIDRHKLGPLFRFLANHQVMDENGKVIGYKDLRDIKKTLSSILIRRTKQEVLSELPKRIDKNYFVDVTEEQMNIHDEHYSRVTRLVTKWRKVKFLSEKERQMLMIHLNCMRMASDSTYILDQKTRFDTKIAELMELLTDIFTSGEKVVIFSQWERMTRLVAEELRNKKINFEYLHGGVASKDRKNLLLNFHEDPSSLVFLSTDAGGVGLNLQCASTVVNLDCPWNPAVLEQRIGRVYRLGQTKPVNIINFISKGTIEESMLATLKFKKSMFAGVLDNGEDEVFMGEDKFKQFMKTVETIAAPVGPSAETKSQEAAEQAQKQKNFSLSETETKKEQPNSGHPTGQAAQELFAAGANFLGKLSKALSEPASGQNIISSFIEKDEKTGRQSLKIPMPDDETIKKAATVLSAFLEALKK</sequence>
<evidence type="ECO:0000256" key="1">
    <source>
        <dbReference type="ARBA" id="ARBA00022801"/>
    </source>
</evidence>
<dbReference type="InterPro" id="IPR049730">
    <property type="entry name" value="SNF2/RAD54-like_C"/>
</dbReference>
<feature type="domain" description="Helicase ATP-binding" evidence="5">
    <location>
        <begin position="213"/>
        <end position="371"/>
    </location>
</feature>
<dbReference type="CDD" id="cd17919">
    <property type="entry name" value="DEXHc_Snf"/>
    <property type="match status" value="1"/>
</dbReference>
<evidence type="ECO:0000313" key="8">
    <source>
        <dbReference type="Proteomes" id="UP000178323"/>
    </source>
</evidence>
<dbReference type="InterPro" id="IPR000330">
    <property type="entry name" value="SNF2_N"/>
</dbReference>
<dbReference type="InterPro" id="IPR038718">
    <property type="entry name" value="SNF2-like_sf"/>
</dbReference>
<protein>
    <recommendedName>
        <fullName evidence="9">Helicase Snf2</fullName>
    </recommendedName>
</protein>
<dbReference type="Pfam" id="PF00271">
    <property type="entry name" value="Helicase_C"/>
    <property type="match status" value="1"/>
</dbReference>
<dbReference type="InterPro" id="IPR014001">
    <property type="entry name" value="Helicase_ATP-bd"/>
</dbReference>
<evidence type="ECO:0000259" key="5">
    <source>
        <dbReference type="PROSITE" id="PS51192"/>
    </source>
</evidence>
<dbReference type="EMBL" id="MFFS01000099">
    <property type="protein sequence ID" value="OGF20294.1"/>
    <property type="molecule type" value="Genomic_DNA"/>
</dbReference>
<name>A0A1F5S0V5_9BACT</name>
<dbReference type="GO" id="GO:0005524">
    <property type="term" value="F:ATP binding"/>
    <property type="evidence" value="ECO:0007669"/>
    <property type="project" value="InterPro"/>
</dbReference>